<organism evidence="3 4">
    <name type="scientific">Dietzia lutea</name>
    <dbReference type="NCBI Taxonomy" id="546160"/>
    <lineage>
        <taxon>Bacteria</taxon>
        <taxon>Bacillati</taxon>
        <taxon>Actinomycetota</taxon>
        <taxon>Actinomycetes</taxon>
        <taxon>Mycobacteriales</taxon>
        <taxon>Dietziaceae</taxon>
        <taxon>Dietzia</taxon>
    </lineage>
</organism>
<dbReference type="KEGG" id="dlu:A6035_00800"/>
<keyword evidence="4" id="KW-1185">Reference proteome</keyword>
<dbReference type="GO" id="GO:0016646">
    <property type="term" value="F:oxidoreductase activity, acting on the CH-NH group of donors, NAD or NADP as acceptor"/>
    <property type="evidence" value="ECO:0007669"/>
    <property type="project" value="TreeGrafter"/>
</dbReference>
<accession>A0A2S1R3T7</accession>
<dbReference type="InterPro" id="IPR016040">
    <property type="entry name" value="NAD(P)-bd_dom"/>
</dbReference>
<evidence type="ECO:0000313" key="4">
    <source>
        <dbReference type="Proteomes" id="UP000244928"/>
    </source>
</evidence>
<evidence type="ECO:0000313" key="3">
    <source>
        <dbReference type="EMBL" id="AWH90959.1"/>
    </source>
</evidence>
<dbReference type="PANTHER" id="PTHR43355">
    <property type="entry name" value="FLAVIN REDUCTASE (NADPH)"/>
    <property type="match status" value="1"/>
</dbReference>
<sequence length="237" mass="24878">MPVSAGHGLQRVVVFGGAGAIGHRLSIEAATRGHHVTVVTRSSGPLPHRACARIQGDMAEPIVVEHLARQADVVVCAVGPDTSGGGARPFRRVMETVIDHLVGTRLIVIGCAGTLLRPDGRAINGHRHTRDHAEVLQDLHLAPAYVNWTCLTPPPVLTAHPRTGQYLTGTHTPAGLSVSIADLAVALVDEIELPAHPRARFTVAAHPRTNTPTGAAHRGITPRLAPGPAPVKSDPTE</sequence>
<dbReference type="SUPFAM" id="SSF51735">
    <property type="entry name" value="NAD(P)-binding Rossmann-fold domains"/>
    <property type="match status" value="1"/>
</dbReference>
<dbReference type="Proteomes" id="UP000244928">
    <property type="component" value="Chromosome"/>
</dbReference>
<dbReference type="Pfam" id="PF13460">
    <property type="entry name" value="NAD_binding_10"/>
    <property type="match status" value="1"/>
</dbReference>
<proteinExistence type="predicted"/>
<dbReference type="EMBL" id="CP015449">
    <property type="protein sequence ID" value="AWH90959.1"/>
    <property type="molecule type" value="Genomic_DNA"/>
</dbReference>
<protein>
    <recommendedName>
        <fullName evidence="2">NAD(P)-binding domain-containing protein</fullName>
    </recommendedName>
</protein>
<evidence type="ECO:0000259" key="2">
    <source>
        <dbReference type="Pfam" id="PF13460"/>
    </source>
</evidence>
<evidence type="ECO:0000256" key="1">
    <source>
        <dbReference type="SAM" id="MobiDB-lite"/>
    </source>
</evidence>
<feature type="region of interest" description="Disordered" evidence="1">
    <location>
        <begin position="208"/>
        <end position="237"/>
    </location>
</feature>
<dbReference type="InterPro" id="IPR051606">
    <property type="entry name" value="Polyketide_Oxido-like"/>
</dbReference>
<dbReference type="InterPro" id="IPR036291">
    <property type="entry name" value="NAD(P)-bd_dom_sf"/>
</dbReference>
<gene>
    <name evidence="3" type="ORF">A6035_00800</name>
</gene>
<name>A0A2S1R3T7_9ACTN</name>
<dbReference type="AlphaFoldDB" id="A0A2S1R3T7"/>
<feature type="domain" description="NAD(P)-binding" evidence="2">
    <location>
        <begin position="16"/>
        <end position="192"/>
    </location>
</feature>
<dbReference type="PANTHER" id="PTHR43355:SF2">
    <property type="entry name" value="FLAVIN REDUCTASE (NADPH)"/>
    <property type="match status" value="1"/>
</dbReference>
<reference evidence="3 4" key="1">
    <citation type="submission" date="2016-04" db="EMBL/GenBank/DDBJ databases">
        <title>Complete genome sequence of Dietzia lutea YIM 80766T, a strain isolated from desert soil in Egypt.</title>
        <authorList>
            <person name="Zhao J."/>
            <person name="Hu B."/>
            <person name="Geng S."/>
            <person name="Nie Y."/>
            <person name="Tang Y."/>
        </authorList>
    </citation>
    <scope>NUCLEOTIDE SEQUENCE [LARGE SCALE GENOMIC DNA]</scope>
    <source>
        <strain evidence="3 4">YIM 80766</strain>
    </source>
</reference>
<dbReference type="RefSeq" id="WP_235026839.1">
    <property type="nucleotide sequence ID" value="NZ_LMTH01000520.1"/>
</dbReference>
<dbReference type="Gene3D" id="3.40.50.720">
    <property type="entry name" value="NAD(P)-binding Rossmann-like Domain"/>
    <property type="match status" value="1"/>
</dbReference>